<dbReference type="OrthoDB" id="9800643at2"/>
<dbReference type="Pfam" id="PF05175">
    <property type="entry name" value="MTS"/>
    <property type="match status" value="1"/>
</dbReference>
<dbReference type="CDD" id="cd02440">
    <property type="entry name" value="AdoMet_MTases"/>
    <property type="match status" value="1"/>
</dbReference>
<dbReference type="InterPro" id="IPR002052">
    <property type="entry name" value="DNA_methylase_N6_adenine_CS"/>
</dbReference>
<dbReference type="GO" id="GO:0008276">
    <property type="term" value="F:protein methyltransferase activity"/>
    <property type="evidence" value="ECO:0007669"/>
    <property type="project" value="InterPro"/>
</dbReference>
<protein>
    <submittedName>
        <fullName evidence="5">HemK family modification methylase</fullName>
    </submittedName>
</protein>
<keyword evidence="3" id="KW-0949">S-adenosyl-L-methionine</keyword>
<name>A0A1J0AGN4_9CYAN</name>
<dbReference type="NCBIfam" id="TIGR03534">
    <property type="entry name" value="RF_mod_PrmC"/>
    <property type="match status" value="1"/>
</dbReference>
<dbReference type="PANTHER" id="PTHR47441:SF3">
    <property type="entry name" value="RELEASE FACTOR GLUTAMINE METHYLTRANSFERASE"/>
    <property type="match status" value="1"/>
</dbReference>
<dbReference type="EMBL" id="CP017675">
    <property type="protein sequence ID" value="APB35064.1"/>
    <property type="molecule type" value="Genomic_DNA"/>
</dbReference>
<dbReference type="KEGG" id="glt:GlitD10_2721"/>
<organism evidence="5 6">
    <name type="scientific">Gloeomargarita lithophora Alchichica-D10</name>
    <dbReference type="NCBI Taxonomy" id="1188229"/>
    <lineage>
        <taxon>Bacteria</taxon>
        <taxon>Bacillati</taxon>
        <taxon>Cyanobacteriota</taxon>
        <taxon>Cyanophyceae</taxon>
        <taxon>Gloeomargaritales</taxon>
        <taxon>Gloeomargaritaceae</taxon>
        <taxon>Gloeomargarita</taxon>
    </lineage>
</organism>
<dbReference type="InterPro" id="IPR019874">
    <property type="entry name" value="RF_methyltr_PrmC"/>
</dbReference>
<dbReference type="PROSITE" id="PS00092">
    <property type="entry name" value="N6_MTASE"/>
    <property type="match status" value="1"/>
</dbReference>
<dbReference type="Gene3D" id="3.40.50.150">
    <property type="entry name" value="Vaccinia Virus protein VP39"/>
    <property type="match status" value="1"/>
</dbReference>
<gene>
    <name evidence="5" type="primary">prmC</name>
    <name evidence="5" type="ORF">GlitD10_2721</name>
</gene>
<evidence type="ECO:0000313" key="5">
    <source>
        <dbReference type="EMBL" id="APB35064.1"/>
    </source>
</evidence>
<dbReference type="InterPro" id="IPR007848">
    <property type="entry name" value="Small_mtfrase_dom"/>
</dbReference>
<dbReference type="GO" id="GO:0032259">
    <property type="term" value="P:methylation"/>
    <property type="evidence" value="ECO:0007669"/>
    <property type="project" value="UniProtKB-KW"/>
</dbReference>
<dbReference type="InterPro" id="IPR029063">
    <property type="entry name" value="SAM-dependent_MTases_sf"/>
</dbReference>
<accession>A0A1J0AGN4</accession>
<dbReference type="NCBIfam" id="TIGR00536">
    <property type="entry name" value="hemK_fam"/>
    <property type="match status" value="1"/>
</dbReference>
<dbReference type="GO" id="GO:0003676">
    <property type="term" value="F:nucleic acid binding"/>
    <property type="evidence" value="ECO:0007669"/>
    <property type="project" value="InterPro"/>
</dbReference>
<keyword evidence="1 5" id="KW-0489">Methyltransferase</keyword>
<evidence type="ECO:0000313" key="6">
    <source>
        <dbReference type="Proteomes" id="UP000180235"/>
    </source>
</evidence>
<sequence>MTLRDWWQRQRQFTPTLAGELDWLVRQVTGWDTLTLKWGNRSGGEFLPRLEALWHTYTQTRQPLQYLVGTTSWRNMELQVAPGVLIPRPETELLVDVAVQSAKNWGGTDGQWVDLGIGSGAIALGLLRELPGIHVHGVDCSEIALQIAKYNAVALELNHRLTLHQGDWFTPLGHLRGHIQGMVSNPPYIPTHLLATLAPEVQHEPRLALDGGDNGLVYLHYLVQTAPAYLCPGGLWCVETMSGQTEVVVNLLQQQGGYQNIEIHRDWGGHDRMVLARWGG</sequence>
<keyword evidence="6" id="KW-1185">Reference proteome</keyword>
<dbReference type="GO" id="GO:0008757">
    <property type="term" value="F:S-adenosylmethionine-dependent methyltransferase activity"/>
    <property type="evidence" value="ECO:0007669"/>
    <property type="project" value="UniProtKB-ARBA"/>
</dbReference>
<dbReference type="GO" id="GO:0008170">
    <property type="term" value="F:N-methyltransferase activity"/>
    <property type="evidence" value="ECO:0007669"/>
    <property type="project" value="UniProtKB-ARBA"/>
</dbReference>
<evidence type="ECO:0000256" key="3">
    <source>
        <dbReference type="ARBA" id="ARBA00022691"/>
    </source>
</evidence>
<dbReference type="SUPFAM" id="SSF53335">
    <property type="entry name" value="S-adenosyl-L-methionine-dependent methyltransferases"/>
    <property type="match status" value="1"/>
</dbReference>
<dbReference type="AlphaFoldDB" id="A0A1J0AGN4"/>
<dbReference type="PANTHER" id="PTHR47441">
    <property type="match status" value="1"/>
</dbReference>
<proteinExistence type="predicted"/>
<evidence type="ECO:0000256" key="1">
    <source>
        <dbReference type="ARBA" id="ARBA00022603"/>
    </source>
</evidence>
<evidence type="ECO:0000256" key="2">
    <source>
        <dbReference type="ARBA" id="ARBA00022679"/>
    </source>
</evidence>
<keyword evidence="2" id="KW-0808">Transferase</keyword>
<dbReference type="STRING" id="1188229.GlitD10_2721"/>
<feature type="domain" description="Methyltransferase small" evidence="4">
    <location>
        <begin position="101"/>
        <end position="188"/>
    </location>
</feature>
<dbReference type="Proteomes" id="UP000180235">
    <property type="component" value="Chromosome"/>
</dbReference>
<reference evidence="5 6" key="1">
    <citation type="submission" date="2016-10" db="EMBL/GenBank/DDBJ databases">
        <title>Description of Gloeomargarita lithophora gen. nov., sp. nov., a thylakoid-bearing basal-branching cyanobacterium with intracellular carbonates, and proposal for Gloeomargaritales ord. nov.</title>
        <authorList>
            <person name="Moreira D."/>
            <person name="Tavera R."/>
            <person name="Benzerara K."/>
            <person name="Skouri-Panet F."/>
            <person name="Couradeau E."/>
            <person name="Gerard E."/>
            <person name="Loussert C."/>
            <person name="Novelo E."/>
            <person name="Zivanovic Y."/>
            <person name="Lopez-Garcia P."/>
        </authorList>
    </citation>
    <scope>NUCLEOTIDE SEQUENCE [LARGE SCALE GENOMIC DNA]</scope>
    <source>
        <strain evidence="5 6">D10</strain>
    </source>
</reference>
<dbReference type="RefSeq" id="WP_071455408.1">
    <property type="nucleotide sequence ID" value="NZ_CP017675.1"/>
</dbReference>
<dbReference type="InterPro" id="IPR052663">
    <property type="entry name" value="RF_glutamine_MTase_cyano"/>
</dbReference>
<evidence type="ECO:0000259" key="4">
    <source>
        <dbReference type="Pfam" id="PF05175"/>
    </source>
</evidence>
<dbReference type="InterPro" id="IPR004556">
    <property type="entry name" value="HemK-like"/>
</dbReference>